<reference evidence="3" key="2">
    <citation type="submission" date="2025-09" db="UniProtKB">
        <authorList>
            <consortium name="Ensembl"/>
        </authorList>
    </citation>
    <scope>IDENTIFICATION</scope>
</reference>
<keyword evidence="4" id="KW-1185">Reference proteome</keyword>
<dbReference type="Proteomes" id="UP000261520">
    <property type="component" value="Unplaced"/>
</dbReference>
<dbReference type="InterPro" id="IPR014752">
    <property type="entry name" value="Arrestin-like_C"/>
</dbReference>
<dbReference type="AlphaFoldDB" id="A0A3B4AI15"/>
<evidence type="ECO:0000259" key="2">
    <source>
        <dbReference type="Pfam" id="PF00339"/>
    </source>
</evidence>
<feature type="domain" description="Arrestin-like N-terminal" evidence="2">
    <location>
        <begin position="15"/>
        <end position="92"/>
    </location>
</feature>
<sequence>MLYQCTLVKMTSLSIEYDANNKDNVFSRGDSISGRVVLEVSKETKLDGVIVKAKGKASVLWNEYYSPGHNIVYSSKEKYFSIAQHVLDDSTRGKFYINIMNQFIVKCSGNIQLCVAV</sequence>
<dbReference type="InterPro" id="IPR014756">
    <property type="entry name" value="Ig_E-set"/>
</dbReference>
<comment type="similarity">
    <text evidence="1">Belongs to the arrestin family.</text>
</comment>
<proteinExistence type="inferred from homology"/>
<dbReference type="SUPFAM" id="SSF81296">
    <property type="entry name" value="E set domains"/>
    <property type="match status" value="1"/>
</dbReference>
<evidence type="ECO:0000256" key="1">
    <source>
        <dbReference type="ARBA" id="ARBA00005298"/>
    </source>
</evidence>
<dbReference type="InterPro" id="IPR011021">
    <property type="entry name" value="Arrestin-like_N"/>
</dbReference>
<evidence type="ECO:0000313" key="4">
    <source>
        <dbReference type="Proteomes" id="UP000261520"/>
    </source>
</evidence>
<dbReference type="Gene3D" id="2.60.40.640">
    <property type="match status" value="1"/>
</dbReference>
<dbReference type="Ensembl" id="ENSPMGT00000017875.1">
    <property type="protein sequence ID" value="ENSPMGP00000016743.1"/>
    <property type="gene ID" value="ENSPMGG00000013733.1"/>
</dbReference>
<protein>
    <recommendedName>
        <fullName evidence="2">Arrestin-like N-terminal domain-containing protein</fullName>
    </recommendedName>
</protein>
<dbReference type="STRING" id="409849.ENSPMGP00000016743"/>
<dbReference type="GO" id="GO:0007399">
    <property type="term" value="P:nervous system development"/>
    <property type="evidence" value="ECO:0007669"/>
    <property type="project" value="UniProtKB-ARBA"/>
</dbReference>
<reference evidence="3" key="1">
    <citation type="submission" date="2025-08" db="UniProtKB">
        <authorList>
            <consortium name="Ensembl"/>
        </authorList>
    </citation>
    <scope>IDENTIFICATION</scope>
</reference>
<dbReference type="Pfam" id="PF00339">
    <property type="entry name" value="Arrestin_N"/>
    <property type="match status" value="1"/>
</dbReference>
<evidence type="ECO:0000313" key="3">
    <source>
        <dbReference type="Ensembl" id="ENSPMGP00000016743.1"/>
    </source>
</evidence>
<accession>A0A3B4AI15</accession>
<name>A0A3B4AI15_9GOBI</name>
<organism evidence="3 4">
    <name type="scientific">Periophthalmus magnuspinnatus</name>
    <dbReference type="NCBI Taxonomy" id="409849"/>
    <lineage>
        <taxon>Eukaryota</taxon>
        <taxon>Metazoa</taxon>
        <taxon>Chordata</taxon>
        <taxon>Craniata</taxon>
        <taxon>Vertebrata</taxon>
        <taxon>Euteleostomi</taxon>
        <taxon>Actinopterygii</taxon>
        <taxon>Neopterygii</taxon>
        <taxon>Teleostei</taxon>
        <taxon>Neoteleostei</taxon>
        <taxon>Acanthomorphata</taxon>
        <taxon>Gobiaria</taxon>
        <taxon>Gobiiformes</taxon>
        <taxon>Gobioidei</taxon>
        <taxon>Gobiidae</taxon>
        <taxon>Oxudercinae</taxon>
        <taxon>Periophthalmus</taxon>
    </lineage>
</organism>